<dbReference type="Proteomes" id="UP000075714">
    <property type="component" value="Unassembled WGS sequence"/>
</dbReference>
<sequence>MNRPVKRAIDRLSALGGRISALNSDANFEENELKIASEDVRVVSDSDLGCLWILVRDADTVLGLLRLYILAAHRSLPRAGAAHPAAYAELRRALSHEVGKLDIPARTGNDADVRRGLALLSAIVKSKTLNYFSAIAAGAAASDGRHDEPSTALPELIEVLQAVCSPLYDTIKADKERHLAMEDYRALLEAELPASEILEHAARLLLKRLQGGHIAQSIALCNMLHNACKMFASFWAVALCQQLPTGPCLSFLLSCHIVSACADLGCGGGEGGLYGMPQAFRLPTGYAFRQADTLIRFLSAWQAAVMEERSRLAAALGGDSGLPYPNAAIGTVSLAALGGEAPAAAMLSCYPLRPLYRRELSLLQQRHGQDGEEGQQPPAETAASAVRELEAARLRLELSATPPLNTTATFELCMRLAEGLVAAEAPVQLNHRRRPNLAAGNGSGNVQVTALSGLPPGKALRVAMQSLMCAREALAGEKALREPRLPPALAARLGRWWGAAIAAVTAAASQQRPSADFTRPACTLLSSLAKPNGPADPPSADQSAARYAGYLTCLAAYLRAALRPGSGATRASVCMLLHKHVWTQLLAFGEIRKAASVMAAVAEALAEHAAALSEPGATGAVKGLDEAEECLMFVTVFFGREQVERLLPRCSGASGSAPNALGHAPGHEAGPGEDGGARSVASGPERLGAVASVVVARLLPEMARLLQVLMQAGRGSLAAVGRSVALLLGMVPWLAAGLARASGAWGKQAGDARESGGSDDAAAESWRQLLLVELRLPALLGAALRLLTEHTAASGGKAMALQCLVPRLSSGLLHALAVLAAWTPAELARLVAAADRAVAGGRGGRSGALPTTALLRSVLGRGGCRPAPEVLEAVEAACGGAGPQRVPAGLPPDEMASSLHWGCLLLPPSRARELLSASDGAA</sequence>
<gene>
    <name evidence="2" type="ORF">GPECTOR_59g681</name>
</gene>
<proteinExistence type="predicted"/>
<protein>
    <submittedName>
        <fullName evidence="2">Uncharacterized protein</fullName>
    </submittedName>
</protein>
<evidence type="ECO:0000256" key="1">
    <source>
        <dbReference type="SAM" id="MobiDB-lite"/>
    </source>
</evidence>
<keyword evidence="3" id="KW-1185">Reference proteome</keyword>
<accession>A0A150G5D8</accession>
<evidence type="ECO:0000313" key="3">
    <source>
        <dbReference type="Proteomes" id="UP000075714"/>
    </source>
</evidence>
<dbReference type="AlphaFoldDB" id="A0A150G5D8"/>
<dbReference type="EMBL" id="LSYV01000060">
    <property type="protein sequence ID" value="KXZ45072.1"/>
    <property type="molecule type" value="Genomic_DNA"/>
</dbReference>
<organism evidence="2 3">
    <name type="scientific">Gonium pectorale</name>
    <name type="common">Green alga</name>
    <dbReference type="NCBI Taxonomy" id="33097"/>
    <lineage>
        <taxon>Eukaryota</taxon>
        <taxon>Viridiplantae</taxon>
        <taxon>Chlorophyta</taxon>
        <taxon>core chlorophytes</taxon>
        <taxon>Chlorophyceae</taxon>
        <taxon>CS clade</taxon>
        <taxon>Chlamydomonadales</taxon>
        <taxon>Volvocaceae</taxon>
        <taxon>Gonium</taxon>
    </lineage>
</organism>
<name>A0A150G5D8_GONPE</name>
<feature type="region of interest" description="Disordered" evidence="1">
    <location>
        <begin position="658"/>
        <end position="681"/>
    </location>
</feature>
<evidence type="ECO:0000313" key="2">
    <source>
        <dbReference type="EMBL" id="KXZ45072.1"/>
    </source>
</evidence>
<comment type="caution">
    <text evidence="2">The sequence shown here is derived from an EMBL/GenBank/DDBJ whole genome shotgun (WGS) entry which is preliminary data.</text>
</comment>
<reference evidence="3" key="1">
    <citation type="journal article" date="2016" name="Nat. Commun.">
        <title>The Gonium pectorale genome demonstrates co-option of cell cycle regulation during the evolution of multicellularity.</title>
        <authorList>
            <person name="Hanschen E.R."/>
            <person name="Marriage T.N."/>
            <person name="Ferris P.J."/>
            <person name="Hamaji T."/>
            <person name="Toyoda A."/>
            <person name="Fujiyama A."/>
            <person name="Neme R."/>
            <person name="Noguchi H."/>
            <person name="Minakuchi Y."/>
            <person name="Suzuki M."/>
            <person name="Kawai-Toyooka H."/>
            <person name="Smith D.R."/>
            <person name="Sparks H."/>
            <person name="Anderson J."/>
            <person name="Bakaric R."/>
            <person name="Luria V."/>
            <person name="Karger A."/>
            <person name="Kirschner M.W."/>
            <person name="Durand P.M."/>
            <person name="Michod R.E."/>
            <person name="Nozaki H."/>
            <person name="Olson B.J."/>
        </authorList>
    </citation>
    <scope>NUCLEOTIDE SEQUENCE [LARGE SCALE GENOMIC DNA]</scope>
    <source>
        <strain evidence="3">NIES-2863</strain>
    </source>
</reference>